<dbReference type="InterPro" id="IPR021466">
    <property type="entry name" value="Put_rhamnosyl_transferase"/>
</dbReference>
<gene>
    <name evidence="1" type="ORF">WNY77_08635</name>
</gene>
<evidence type="ECO:0000313" key="1">
    <source>
        <dbReference type="EMBL" id="MEM5497455.1"/>
    </source>
</evidence>
<protein>
    <submittedName>
        <fullName evidence="1">Glycosyltransferase</fullName>
    </submittedName>
</protein>
<comment type="caution">
    <text evidence="1">The sequence shown here is derived from an EMBL/GenBank/DDBJ whole genome shotgun (WGS) entry which is preliminary data.</text>
</comment>
<dbReference type="EMBL" id="JBBMQS010000004">
    <property type="protein sequence ID" value="MEM5497455.1"/>
    <property type="molecule type" value="Genomic_DNA"/>
</dbReference>
<name>A0ABU9SU91_9ALTE</name>
<accession>A0ABU9SU91</accession>
<sequence>MFQHFIITRFNLRKVDWTLSKTNAPVLTDTWMSNRLALFENYCFSSLTAQTEQNFTWLVFFDITTPDKFRREITRLEQIFPQFTPVFIDGMDAFQSQIRVQIKQRLKKPYVITSRLDNDDSLHQDYVREVQSHFAQQSFMAIDIVDGYTLQVEPHVCFAKRSHVHNPFISLIERASEIKTVWFLDRHGQWSNVKALKSVRNKPMWMSVIHMENKVNTFLGFDSVPWNCIKSFNLASEVEQSLAEKCISFNSWKSRSVKNKLKTKWKVNMKLYKRKLTN</sequence>
<dbReference type="Proteomes" id="UP001461163">
    <property type="component" value="Unassembled WGS sequence"/>
</dbReference>
<reference evidence="1 2" key="1">
    <citation type="submission" date="2024-03" db="EMBL/GenBank/DDBJ databases">
        <title>Community enrichment and isolation of bacterial strains for fucoidan degradation.</title>
        <authorList>
            <person name="Sichert A."/>
        </authorList>
    </citation>
    <scope>NUCLEOTIDE SEQUENCE [LARGE SCALE GENOMIC DNA]</scope>
    <source>
        <strain evidence="1 2">AS12</strain>
    </source>
</reference>
<evidence type="ECO:0000313" key="2">
    <source>
        <dbReference type="Proteomes" id="UP001461163"/>
    </source>
</evidence>
<proteinExistence type="predicted"/>
<organism evidence="1 2">
    <name type="scientific">Paraglaciecola mesophila</name>
    <dbReference type="NCBI Taxonomy" id="197222"/>
    <lineage>
        <taxon>Bacteria</taxon>
        <taxon>Pseudomonadati</taxon>
        <taxon>Pseudomonadota</taxon>
        <taxon>Gammaproteobacteria</taxon>
        <taxon>Alteromonadales</taxon>
        <taxon>Alteromonadaceae</taxon>
        <taxon>Paraglaciecola</taxon>
    </lineage>
</organism>
<dbReference type="Pfam" id="PF11316">
    <property type="entry name" value="Rhamno_transf"/>
    <property type="match status" value="1"/>
</dbReference>
<keyword evidence="2" id="KW-1185">Reference proteome</keyword>